<gene>
    <name evidence="13" type="ORF">AWC14_25085</name>
</gene>
<keyword evidence="14" id="KW-1185">Reference proteome</keyword>
<dbReference type="GO" id="GO:0005886">
    <property type="term" value="C:plasma membrane"/>
    <property type="evidence" value="ECO:0007669"/>
    <property type="project" value="UniProtKB-SubCell"/>
</dbReference>
<proteinExistence type="predicted"/>
<dbReference type="InterPro" id="IPR002543">
    <property type="entry name" value="FtsK_dom"/>
</dbReference>
<evidence type="ECO:0000313" key="13">
    <source>
        <dbReference type="EMBL" id="ORW07212.1"/>
    </source>
</evidence>
<feature type="compositionally biased region" description="Basic and acidic residues" evidence="10">
    <location>
        <begin position="781"/>
        <end position="797"/>
    </location>
</feature>
<keyword evidence="4" id="KW-0677">Repeat</keyword>
<dbReference type="InterPro" id="IPR023837">
    <property type="entry name" value="EccCb-like_Actinobacteria"/>
</dbReference>
<dbReference type="PANTHER" id="PTHR22683:SF1">
    <property type="entry name" value="TYPE VII SECRETION SYSTEM PROTEIN ESSC"/>
    <property type="match status" value="1"/>
</dbReference>
<name>A0A1X1Y7W2_9MYCO</name>
<keyword evidence="8 11" id="KW-0472">Membrane</keyword>
<keyword evidence="7 11" id="KW-1133">Transmembrane helix</keyword>
<evidence type="ECO:0000313" key="14">
    <source>
        <dbReference type="Proteomes" id="UP000193487"/>
    </source>
</evidence>
<keyword evidence="3 11" id="KW-0812">Transmembrane</keyword>
<evidence type="ECO:0000256" key="3">
    <source>
        <dbReference type="ARBA" id="ARBA00022692"/>
    </source>
</evidence>
<dbReference type="EMBL" id="LQPE01000050">
    <property type="protein sequence ID" value="ORW07212.1"/>
    <property type="molecule type" value="Genomic_DNA"/>
</dbReference>
<evidence type="ECO:0000256" key="9">
    <source>
        <dbReference type="PROSITE-ProRule" id="PRU00289"/>
    </source>
</evidence>
<evidence type="ECO:0000256" key="4">
    <source>
        <dbReference type="ARBA" id="ARBA00022737"/>
    </source>
</evidence>
<evidence type="ECO:0000256" key="7">
    <source>
        <dbReference type="ARBA" id="ARBA00022989"/>
    </source>
</evidence>
<evidence type="ECO:0000256" key="2">
    <source>
        <dbReference type="ARBA" id="ARBA00022475"/>
    </source>
</evidence>
<protein>
    <submittedName>
        <fullName evidence="13">Secretion protein EccB</fullName>
    </submittedName>
</protein>
<dbReference type="PANTHER" id="PTHR22683">
    <property type="entry name" value="SPORULATION PROTEIN RELATED"/>
    <property type="match status" value="1"/>
</dbReference>
<evidence type="ECO:0000256" key="5">
    <source>
        <dbReference type="ARBA" id="ARBA00022741"/>
    </source>
</evidence>
<dbReference type="GO" id="GO:0005524">
    <property type="term" value="F:ATP binding"/>
    <property type="evidence" value="ECO:0007669"/>
    <property type="project" value="UniProtKB-UniRule"/>
</dbReference>
<sequence length="1413" mass="153784">MKDAFARKEIAKAPGFNPETIELPTPLKIPPPQGKSQWMVVLVILLIGLFGAMMVVSFASGARSFTGGGSLFPILMMGGLVAMLFGGRGGSQEMSRTKLDAARAQFCLVMDELRETASDLADKVDRNYRWYHPPPATLEAAVGSVRMWERKPNGSDTWFGVARVGVGMTDLVESNAAMFAEPQNAPTDIELEPVTGKVLADFMRAQTVSYGTPALVSMLVEPGYELRGPREQVLALVRAMICQLVFFHGPDHVRLIVVSSDVAEWDWVKWLPHAGDLQHTDGAGPLRMVYRSVDDFLAAQADALGLLTRGDFRTRIGAAKDPISPLPHTVVVCDTSGGWDGFEAAGINGLTFIDVRGAGEVPACGAPRRVLHVDESLVVSAVPRNPVTREAYSAGPEFFAFADQMSRDDAESFAERMARWRLAEAYEAIGVGEAPKVMARDILAYYGIADAAHIDFEQLWSSRGDINSPQMLRVPLGNRSDNNELFFVDLKAEDRGGDGPHGVMSGTTGSGKTMMLRALIESLMLGHPPQNLQFMLADLKGGSGVRPFAGVPHVSQIITDLEEDQTLLSRFIDALQGELARRKAVCDRAGADDATEYNKIRADQISSGAREVLPPLPVLVVVVDEFAELYKLMGNEIHEVLSGICRQGRAYWVHLLMASQEIGNRAEKLLENMAYRVALQARTASAASLAGVPNAVHLKGSGQGYFLQGSPGVGTLTKFQGEFLWREYRKPGVDYLETSPAAESKTVSYFPPQLFGTDFVPLPAADEDESGSPGGDGVLSDPRDNGQGRDNGSRRDTADDDEREDTASALMRPRVGRMIIEQLRRIDFEPYRLWKPPLDVPWTIERLVNTHLGRRWDADYAASPDLRVPVGLVDRPFKHDQHPLIVDVSGAGANVIVVGGPGSGKTTVLQSLICAAAMTHTSEQVQFYCLAFSSAALKTVEGLAHVSGVVQALDGDGVRRTVSEMTELLVSRKRSFEQAGVMSMEVFRRRKAGHDSGRLPDDKHGDVFVVIDNYAAMLAQYPALVEEQVNRLIKEGPTFGIHTVVAVNKTTDLQVTVRTDFGSRVELRLADSNDAQEPLKPRMVAAVPHGRPGRGMIPQNYERVGSEPVGLHTLMARPALDSDEPGVFDSRSVVAAVNTLNRGFAPAPKVRRLPTQVSVEAVRELAGADPRLATMLVWAQDEAERPVLFDGQHLVITGQPKCGRTTACATIMREVARVYVPGGDKAPPAEAGRRSAQVWLIDPRRQLTRVLAPDYVHRFASTPEAIGQRMHELGEVLRPRMPRDTLSISDVDRRDWEGPEIYVIVDDSERLPGGYDSPLSALAPWVQSGADVGLHIIYSRQFGAFMGGMGDPVIKPLRDSAAPVLVMDSDPDQGFVKGRWKGHSMPAGRGFLMNSAISGESGIYVQVADCALG</sequence>
<dbReference type="Gene3D" id="3.40.50.300">
    <property type="entry name" value="P-loop containing nucleotide triphosphate hydrolases"/>
    <property type="match status" value="4"/>
</dbReference>
<reference evidence="13 14" key="1">
    <citation type="submission" date="2016-01" db="EMBL/GenBank/DDBJ databases">
        <title>The new phylogeny of the genus Mycobacterium.</title>
        <authorList>
            <person name="Tarcisio F."/>
            <person name="Conor M."/>
            <person name="Antonella G."/>
            <person name="Elisabetta G."/>
            <person name="Giulia F.S."/>
            <person name="Sara T."/>
            <person name="Anna F."/>
            <person name="Clotilde B."/>
            <person name="Roberto B."/>
            <person name="Veronica D.S."/>
            <person name="Fabio R."/>
            <person name="Monica P."/>
            <person name="Olivier J."/>
            <person name="Enrico T."/>
            <person name="Nicola S."/>
        </authorList>
    </citation>
    <scope>NUCLEOTIDE SEQUENCE [LARGE SCALE GENOMIC DNA]</scope>
    <source>
        <strain evidence="13 14">DSM 45166</strain>
    </source>
</reference>
<dbReference type="PROSITE" id="PS50901">
    <property type="entry name" value="FTSK"/>
    <property type="match status" value="2"/>
</dbReference>
<organism evidence="13 14">
    <name type="scientific">Mycobacterium kyorinense</name>
    <dbReference type="NCBI Taxonomy" id="487514"/>
    <lineage>
        <taxon>Bacteria</taxon>
        <taxon>Bacillati</taxon>
        <taxon>Actinomycetota</taxon>
        <taxon>Actinomycetes</taxon>
        <taxon>Mycobacteriales</taxon>
        <taxon>Mycobacteriaceae</taxon>
        <taxon>Mycobacterium</taxon>
    </lineage>
</organism>
<dbReference type="RefSeq" id="WP_085241115.1">
    <property type="nucleotide sequence ID" value="NZ_LQPE01000050.1"/>
</dbReference>
<feature type="region of interest" description="Disordered" evidence="10">
    <location>
        <begin position="760"/>
        <end position="810"/>
    </location>
</feature>
<dbReference type="SMART" id="SM00382">
    <property type="entry name" value="AAA"/>
    <property type="match status" value="3"/>
</dbReference>
<feature type="domain" description="FtsK" evidence="12">
    <location>
        <begin position="482"/>
        <end position="688"/>
    </location>
</feature>
<dbReference type="InterPro" id="IPR027417">
    <property type="entry name" value="P-loop_NTPase"/>
</dbReference>
<accession>A0A1X1Y7W2</accession>
<keyword evidence="6 9" id="KW-0067">ATP-binding</keyword>
<evidence type="ECO:0000256" key="10">
    <source>
        <dbReference type="SAM" id="MobiDB-lite"/>
    </source>
</evidence>
<feature type="binding site" evidence="9">
    <location>
        <begin position="506"/>
        <end position="513"/>
    </location>
    <ligand>
        <name>ATP</name>
        <dbReference type="ChEBI" id="CHEBI:30616"/>
    </ligand>
</feature>
<dbReference type="Proteomes" id="UP000193487">
    <property type="component" value="Unassembled WGS sequence"/>
</dbReference>
<dbReference type="SUPFAM" id="SSF52540">
    <property type="entry name" value="P-loop containing nucleoside triphosphate hydrolases"/>
    <property type="match status" value="2"/>
</dbReference>
<dbReference type="GO" id="GO:0003677">
    <property type="term" value="F:DNA binding"/>
    <property type="evidence" value="ECO:0007669"/>
    <property type="project" value="InterPro"/>
</dbReference>
<dbReference type="Pfam" id="PF01580">
    <property type="entry name" value="FtsK_SpoIIIE"/>
    <property type="match status" value="2"/>
</dbReference>
<evidence type="ECO:0000256" key="11">
    <source>
        <dbReference type="SAM" id="Phobius"/>
    </source>
</evidence>
<feature type="binding site" evidence="9">
    <location>
        <begin position="899"/>
        <end position="906"/>
    </location>
    <ligand>
        <name>ATP</name>
        <dbReference type="ChEBI" id="CHEBI:30616"/>
    </ligand>
</feature>
<dbReference type="InterPro" id="IPR023836">
    <property type="entry name" value="EccCa-like_Actinobacteria"/>
</dbReference>
<feature type="domain" description="FtsK" evidence="12">
    <location>
        <begin position="881"/>
        <end position="1076"/>
    </location>
</feature>
<dbReference type="OrthoDB" id="9807790at2"/>
<evidence type="ECO:0000256" key="1">
    <source>
        <dbReference type="ARBA" id="ARBA00004651"/>
    </source>
</evidence>
<comment type="caution">
    <text evidence="13">The sequence shown here is derived from an EMBL/GenBank/DDBJ whole genome shotgun (WGS) entry which is preliminary data.</text>
</comment>
<evidence type="ECO:0000256" key="8">
    <source>
        <dbReference type="ARBA" id="ARBA00023136"/>
    </source>
</evidence>
<dbReference type="InterPro" id="IPR050206">
    <property type="entry name" value="FtsK/SpoIIIE/SftA"/>
</dbReference>
<feature type="transmembrane region" description="Helical" evidence="11">
    <location>
        <begin position="65"/>
        <end position="86"/>
    </location>
</feature>
<keyword evidence="5 9" id="KW-0547">Nucleotide-binding</keyword>
<evidence type="ECO:0000259" key="12">
    <source>
        <dbReference type="PROSITE" id="PS50901"/>
    </source>
</evidence>
<dbReference type="NCBIfam" id="TIGR03924">
    <property type="entry name" value="T7SS_EccC_a"/>
    <property type="match status" value="1"/>
</dbReference>
<dbReference type="InterPro" id="IPR003593">
    <property type="entry name" value="AAA+_ATPase"/>
</dbReference>
<feature type="transmembrane region" description="Helical" evidence="11">
    <location>
        <begin position="38"/>
        <end position="59"/>
    </location>
</feature>
<comment type="subcellular location">
    <subcellularLocation>
        <location evidence="1">Cell membrane</location>
        <topology evidence="1">Multi-pass membrane protein</topology>
    </subcellularLocation>
</comment>
<keyword evidence="2" id="KW-1003">Cell membrane</keyword>
<evidence type="ECO:0000256" key="6">
    <source>
        <dbReference type="ARBA" id="ARBA00022840"/>
    </source>
</evidence>
<dbReference type="NCBIfam" id="TIGR03925">
    <property type="entry name" value="T7SS_EccC_b"/>
    <property type="match status" value="1"/>
</dbReference>